<keyword evidence="2" id="KW-1185">Reference proteome</keyword>
<evidence type="ECO:0000313" key="1">
    <source>
        <dbReference type="EMBL" id="WVZ90492.1"/>
    </source>
</evidence>
<name>A0AAQ3XBJ2_PASNO</name>
<protein>
    <submittedName>
        <fullName evidence="1">Uncharacterized protein</fullName>
    </submittedName>
</protein>
<feature type="non-terminal residue" evidence="1">
    <location>
        <position position="66"/>
    </location>
</feature>
<organism evidence="1 2">
    <name type="scientific">Paspalum notatum var. saurae</name>
    <dbReference type="NCBI Taxonomy" id="547442"/>
    <lineage>
        <taxon>Eukaryota</taxon>
        <taxon>Viridiplantae</taxon>
        <taxon>Streptophyta</taxon>
        <taxon>Embryophyta</taxon>
        <taxon>Tracheophyta</taxon>
        <taxon>Spermatophyta</taxon>
        <taxon>Magnoliopsida</taxon>
        <taxon>Liliopsida</taxon>
        <taxon>Poales</taxon>
        <taxon>Poaceae</taxon>
        <taxon>PACMAD clade</taxon>
        <taxon>Panicoideae</taxon>
        <taxon>Andropogonodae</taxon>
        <taxon>Paspaleae</taxon>
        <taxon>Paspalinae</taxon>
        <taxon>Paspalum</taxon>
    </lineage>
</organism>
<dbReference type="Proteomes" id="UP001341281">
    <property type="component" value="Chromosome 08"/>
</dbReference>
<sequence>PIEECCLSGAQQCHKLKELPFRIALQHLFRGEAVQHTFWKFPEPCLWSLTCSSWSFSGLMRKIPSA</sequence>
<gene>
    <name evidence="1" type="ORF">U9M48_036790</name>
</gene>
<reference evidence="1 2" key="1">
    <citation type="submission" date="2024-02" db="EMBL/GenBank/DDBJ databases">
        <title>High-quality chromosome-scale genome assembly of Pensacola bahiagrass (Paspalum notatum Flugge var. saurae).</title>
        <authorList>
            <person name="Vega J.M."/>
            <person name="Podio M."/>
            <person name="Orjuela J."/>
            <person name="Siena L.A."/>
            <person name="Pessino S.C."/>
            <person name="Combes M.C."/>
            <person name="Mariac C."/>
            <person name="Albertini E."/>
            <person name="Pupilli F."/>
            <person name="Ortiz J.P.A."/>
            <person name="Leblanc O."/>
        </authorList>
    </citation>
    <scope>NUCLEOTIDE SEQUENCE [LARGE SCALE GENOMIC DNA]</scope>
    <source>
        <strain evidence="1">R1</strain>
        <tissue evidence="1">Leaf</tissue>
    </source>
</reference>
<accession>A0AAQ3XBJ2</accession>
<dbReference type="AlphaFoldDB" id="A0AAQ3XBJ2"/>
<evidence type="ECO:0000313" key="2">
    <source>
        <dbReference type="Proteomes" id="UP001341281"/>
    </source>
</evidence>
<dbReference type="EMBL" id="CP144752">
    <property type="protein sequence ID" value="WVZ90492.1"/>
    <property type="molecule type" value="Genomic_DNA"/>
</dbReference>
<proteinExistence type="predicted"/>